<sequence length="647" mass="71780">MSKTAPCGSWQSPITAELLTSKSISIYDPKLVDDDVYWVEMRPGNEGRYALVRQTFGQRPRDLVSGQYSVRTKVHEYGGNPYGVLDGKVLFSNFADDCLYTWRSSGRRRIEQFLPPNQCRYADFAVNRSTGRVYAVREDHSVPNQECSNTLVMVDMEARGSVVVMAQGHDFYSSPALSRDGTKLAWLAWNHPDMPWDETELWMTDLDEFGEAVQPELVWAESGVSIFQPAWSPDNELFCVADPDGWWNLYRMDAEAPTNVCPMEAEFGAPQWVFGLSKYAFIDRTHILCTWSGASGGNLGILDLDTGELDPVDTPYSSFSSLSANERHGLFLAASPTHFPTLVLLDLVSREVRELRTSNEVDVDPAYYSMPQAVEFETEGGLTAHAWYYPPANPEYEVAEGELPPLRVKSHGGPTSQTGNNLDLQIQYWTSRGFAVVDVNYGGSTGYGTAYRRRLNGTWGLVDVQDCSNAATHLVEQGLADGQRLSISGGSAGGFTTLACLAFTDRFHVGISYFGVSDLGALARETHKFESRYLDSLVGRYPEEAHIYEERSPLTGAEGITCPVLFLQGDEDKIVLPNQAEMMVDALRARGVPVAYLLFAGEQHGFRKAENIVRSLQAETSFLAQFFGYEPAEKLPDLDIDMGSRGG</sequence>
<dbReference type="PANTHER" id="PTHR43056">
    <property type="entry name" value="PEPTIDASE S9 PROLYL OLIGOPEPTIDASE"/>
    <property type="match status" value="1"/>
</dbReference>
<accession>A0A6B1DYM4</accession>
<reference evidence="2" key="1">
    <citation type="submission" date="2019-09" db="EMBL/GenBank/DDBJ databases">
        <title>Characterisation of the sponge microbiome using genome-centric metagenomics.</title>
        <authorList>
            <person name="Engelberts J.P."/>
            <person name="Robbins S.J."/>
            <person name="De Goeij J.M."/>
            <person name="Aranda M."/>
            <person name="Bell S.C."/>
            <person name="Webster N.S."/>
        </authorList>
    </citation>
    <scope>NUCLEOTIDE SEQUENCE</scope>
    <source>
        <strain evidence="2">SB0662_bin_9</strain>
    </source>
</reference>
<evidence type="ECO:0000313" key="2">
    <source>
        <dbReference type="EMBL" id="MYD91957.1"/>
    </source>
</evidence>
<dbReference type="SUPFAM" id="SSF53474">
    <property type="entry name" value="alpha/beta-Hydrolases"/>
    <property type="match status" value="1"/>
</dbReference>
<proteinExistence type="predicted"/>
<dbReference type="GO" id="GO:0008236">
    <property type="term" value="F:serine-type peptidase activity"/>
    <property type="evidence" value="ECO:0007669"/>
    <property type="project" value="InterPro"/>
</dbReference>
<name>A0A6B1DYM4_9CHLR</name>
<comment type="caution">
    <text evidence="2">The sequence shown here is derived from an EMBL/GenBank/DDBJ whole genome shotgun (WGS) entry which is preliminary data.</text>
</comment>
<dbReference type="Pfam" id="PF00326">
    <property type="entry name" value="Peptidase_S9"/>
    <property type="match status" value="1"/>
</dbReference>
<dbReference type="Gene3D" id="2.120.10.30">
    <property type="entry name" value="TolB, C-terminal domain"/>
    <property type="match status" value="1"/>
</dbReference>
<dbReference type="InterPro" id="IPR001375">
    <property type="entry name" value="Peptidase_S9_cat"/>
</dbReference>
<dbReference type="GO" id="GO:0006508">
    <property type="term" value="P:proteolysis"/>
    <property type="evidence" value="ECO:0007669"/>
    <property type="project" value="InterPro"/>
</dbReference>
<dbReference type="PANTHER" id="PTHR43056:SF5">
    <property type="entry name" value="PEPTIDASE S9 PROLYL OLIGOPEPTIDASE CATALYTIC DOMAIN-CONTAINING PROTEIN"/>
    <property type="match status" value="1"/>
</dbReference>
<dbReference type="AlphaFoldDB" id="A0A6B1DYM4"/>
<dbReference type="SUPFAM" id="SSF82171">
    <property type="entry name" value="DPP6 N-terminal domain-like"/>
    <property type="match status" value="1"/>
</dbReference>
<feature type="domain" description="Peptidase S9 prolyl oligopeptidase catalytic" evidence="1">
    <location>
        <begin position="422"/>
        <end position="628"/>
    </location>
</feature>
<evidence type="ECO:0000259" key="1">
    <source>
        <dbReference type="Pfam" id="PF00326"/>
    </source>
</evidence>
<dbReference type="InterPro" id="IPR050585">
    <property type="entry name" value="Xaa-Pro_dipeptidyl-ppase/CocE"/>
</dbReference>
<dbReference type="Gene3D" id="3.40.50.1820">
    <property type="entry name" value="alpha/beta hydrolase"/>
    <property type="match status" value="1"/>
</dbReference>
<dbReference type="InterPro" id="IPR029058">
    <property type="entry name" value="AB_hydrolase_fold"/>
</dbReference>
<dbReference type="InterPro" id="IPR011042">
    <property type="entry name" value="6-blade_b-propeller_TolB-like"/>
</dbReference>
<gene>
    <name evidence="2" type="ORF">F4Y08_16775</name>
</gene>
<protein>
    <submittedName>
        <fullName evidence="2">S9 family peptidase</fullName>
    </submittedName>
</protein>
<dbReference type="EMBL" id="VXPY01000121">
    <property type="protein sequence ID" value="MYD91957.1"/>
    <property type="molecule type" value="Genomic_DNA"/>
</dbReference>
<organism evidence="2">
    <name type="scientific">Caldilineaceae bacterium SB0662_bin_9</name>
    <dbReference type="NCBI Taxonomy" id="2605258"/>
    <lineage>
        <taxon>Bacteria</taxon>
        <taxon>Bacillati</taxon>
        <taxon>Chloroflexota</taxon>
        <taxon>Caldilineae</taxon>
        <taxon>Caldilineales</taxon>
        <taxon>Caldilineaceae</taxon>
    </lineage>
</organism>